<feature type="compositionally biased region" description="Basic and acidic residues" evidence="1">
    <location>
        <begin position="29"/>
        <end position="38"/>
    </location>
</feature>
<feature type="compositionally biased region" description="Polar residues" evidence="1">
    <location>
        <begin position="219"/>
        <end position="228"/>
    </location>
</feature>
<name>J4IAW4_9APHY</name>
<feature type="region of interest" description="Disordered" evidence="1">
    <location>
        <begin position="299"/>
        <end position="332"/>
    </location>
</feature>
<dbReference type="Proteomes" id="UP000006352">
    <property type="component" value="Unassembled WGS sequence"/>
</dbReference>
<evidence type="ECO:0000313" key="3">
    <source>
        <dbReference type="Proteomes" id="UP000006352"/>
    </source>
</evidence>
<feature type="region of interest" description="Disordered" evidence="1">
    <location>
        <begin position="1"/>
        <end position="38"/>
    </location>
</feature>
<feature type="region of interest" description="Disordered" evidence="1">
    <location>
        <begin position="58"/>
        <end position="89"/>
    </location>
</feature>
<proteinExistence type="predicted"/>
<dbReference type="STRING" id="599839.J4IAW4"/>
<dbReference type="GeneID" id="24098527"/>
<feature type="compositionally biased region" description="Polar residues" evidence="1">
    <location>
        <begin position="257"/>
        <end position="267"/>
    </location>
</feature>
<reference evidence="2 3" key="1">
    <citation type="journal article" date="2012" name="Appl. Environ. Microbiol.">
        <title>Short-read sequencing for genomic analysis of the brown rot fungus Fibroporia radiculosa.</title>
        <authorList>
            <person name="Tang J.D."/>
            <person name="Perkins A.D."/>
            <person name="Sonstegard T.S."/>
            <person name="Schroeder S.G."/>
            <person name="Burgess S.C."/>
            <person name="Diehl S.V."/>
        </authorList>
    </citation>
    <scope>NUCLEOTIDE SEQUENCE [LARGE SCALE GENOMIC DNA]</scope>
    <source>
        <strain evidence="2 3">TFFH 294</strain>
    </source>
</reference>
<sequence length="363" mass="40766">MSKRRVEALCADSDDQRPVPRPKPKPKLKSSDRPDPRMKHLEYLHEKTAVKENLKISDGQQIRLDGKPKLQTRMNDQKGMLSMSKSGALRAEETTTIDCDINLVNDSDDDLPDAEALLATYDNTKKLKTPHSDTPETSYSNSEIDALIRDAPLDLGDFVGLESPRRGQMYNGTNRNNSSRTPSRQKRISPLKRKREGKDEGGSVSSFQPLKAARLGGLPNQTPSSAQQKEPKPEPLFILDSSDDEEVSRNHSKSRQESANLNATYQDNNYDDFFLDPRLFDIIPDQLPGSPNLVPTLTCSRESDTSTFQSARTSSPGDKYASKDNHVPLPWQDDEADADLKEYERDVAELEAWLHSDPFVLKK</sequence>
<dbReference type="AlphaFoldDB" id="J4IAW4"/>
<feature type="region of interest" description="Disordered" evidence="1">
    <location>
        <begin position="157"/>
        <end position="267"/>
    </location>
</feature>
<evidence type="ECO:0000256" key="1">
    <source>
        <dbReference type="SAM" id="MobiDB-lite"/>
    </source>
</evidence>
<accession>J4IAW4</accession>
<feature type="compositionally biased region" description="Polar residues" evidence="1">
    <location>
        <begin position="170"/>
        <end position="182"/>
    </location>
</feature>
<feature type="compositionally biased region" description="Basic residues" evidence="1">
    <location>
        <begin position="183"/>
        <end position="195"/>
    </location>
</feature>
<organism evidence="2 3">
    <name type="scientific">Fibroporia radiculosa</name>
    <dbReference type="NCBI Taxonomy" id="599839"/>
    <lineage>
        <taxon>Eukaryota</taxon>
        <taxon>Fungi</taxon>
        <taxon>Dikarya</taxon>
        <taxon>Basidiomycota</taxon>
        <taxon>Agaricomycotina</taxon>
        <taxon>Agaricomycetes</taxon>
        <taxon>Polyporales</taxon>
        <taxon>Fibroporiaceae</taxon>
        <taxon>Fibroporia</taxon>
    </lineage>
</organism>
<feature type="region of interest" description="Disordered" evidence="1">
    <location>
        <begin position="122"/>
        <end position="145"/>
    </location>
</feature>
<gene>
    <name evidence="2" type="ORF">FIBRA_05758</name>
</gene>
<evidence type="ECO:0000313" key="2">
    <source>
        <dbReference type="EMBL" id="CCM03616.1"/>
    </source>
</evidence>
<feature type="compositionally biased region" description="Polar residues" evidence="1">
    <location>
        <begin position="299"/>
        <end position="316"/>
    </location>
</feature>
<dbReference type="HOGENOM" id="CLU_762987_0_0_1"/>
<dbReference type="RefSeq" id="XP_012182899.1">
    <property type="nucleotide sequence ID" value="XM_012327509.1"/>
</dbReference>
<protein>
    <submittedName>
        <fullName evidence="2">Uncharacterized protein</fullName>
    </submittedName>
</protein>
<keyword evidence="3" id="KW-1185">Reference proteome</keyword>
<dbReference type="EMBL" id="HE797121">
    <property type="protein sequence ID" value="CCM03616.1"/>
    <property type="molecule type" value="Genomic_DNA"/>
</dbReference>
<dbReference type="InParanoid" id="J4IAW4"/>